<dbReference type="OMA" id="FRRWINQ"/>
<feature type="signal peptide" evidence="12">
    <location>
        <begin position="1"/>
        <end position="25"/>
    </location>
</feature>
<proteinExistence type="inferred from homology"/>
<protein>
    <submittedName>
        <fullName evidence="15 16">Chondroadherin-like protein</fullName>
    </submittedName>
</protein>
<dbReference type="GO" id="GO:0006955">
    <property type="term" value="P:immune response"/>
    <property type="evidence" value="ECO:0007669"/>
    <property type="project" value="InterPro"/>
</dbReference>
<dbReference type="Pfam" id="PF01462">
    <property type="entry name" value="LRRNT"/>
    <property type="match status" value="1"/>
</dbReference>
<evidence type="ECO:0000256" key="12">
    <source>
        <dbReference type="SAM" id="SignalP"/>
    </source>
</evidence>
<feature type="domain" description="TIR" evidence="13">
    <location>
        <begin position="697"/>
        <end position="843"/>
    </location>
</feature>
<evidence type="ECO:0000259" key="13">
    <source>
        <dbReference type="PROSITE" id="PS50104"/>
    </source>
</evidence>
<evidence type="ECO:0000256" key="10">
    <source>
        <dbReference type="ARBA" id="ARBA00023180"/>
    </source>
</evidence>
<dbReference type="RefSeq" id="XP_013396099.1">
    <property type="nucleotide sequence ID" value="XM_013540645.1"/>
</dbReference>
<dbReference type="InterPro" id="IPR026906">
    <property type="entry name" value="LRR_5"/>
</dbReference>
<dbReference type="STRING" id="7574.A0A1S3ICW5"/>
<evidence type="ECO:0000256" key="6">
    <source>
        <dbReference type="ARBA" id="ARBA00022737"/>
    </source>
</evidence>
<evidence type="ECO:0000313" key="14">
    <source>
        <dbReference type="Proteomes" id="UP000085678"/>
    </source>
</evidence>
<dbReference type="RefSeq" id="XP_013396100.1">
    <property type="nucleotide sequence ID" value="XM_013540646.1"/>
</dbReference>
<dbReference type="InterPro" id="IPR000157">
    <property type="entry name" value="TIR_dom"/>
</dbReference>
<dbReference type="PIRSF" id="PIRSF037595">
    <property type="entry name" value="Toll-like_receptor"/>
    <property type="match status" value="1"/>
</dbReference>
<dbReference type="GO" id="GO:0005886">
    <property type="term" value="C:plasma membrane"/>
    <property type="evidence" value="ECO:0007669"/>
    <property type="project" value="TreeGrafter"/>
</dbReference>
<keyword evidence="8 11" id="KW-0472">Membrane</keyword>
<dbReference type="SMART" id="SM00082">
    <property type="entry name" value="LRRCT"/>
    <property type="match status" value="1"/>
</dbReference>
<keyword evidence="9" id="KW-0675">Receptor</keyword>
<keyword evidence="6" id="KW-0677">Repeat</keyword>
<dbReference type="InterPro" id="IPR017241">
    <property type="entry name" value="Toll-like_receptor"/>
</dbReference>
<dbReference type="InterPro" id="IPR035897">
    <property type="entry name" value="Toll_tir_struct_dom_sf"/>
</dbReference>
<dbReference type="OrthoDB" id="6240959at2759"/>
<reference evidence="15 16" key="1">
    <citation type="submission" date="2025-04" db="UniProtKB">
        <authorList>
            <consortium name="RefSeq"/>
        </authorList>
    </citation>
    <scope>IDENTIFICATION</scope>
    <source>
        <tissue evidence="15 16">Gonads</tissue>
    </source>
</reference>
<keyword evidence="7 11" id="KW-1133">Transmembrane helix</keyword>
<dbReference type="KEGG" id="lak:106163136"/>
<dbReference type="Proteomes" id="UP000085678">
    <property type="component" value="Unplaced"/>
</dbReference>
<dbReference type="GO" id="GO:0004888">
    <property type="term" value="F:transmembrane signaling receptor activity"/>
    <property type="evidence" value="ECO:0007669"/>
    <property type="project" value="InterPro"/>
</dbReference>
<gene>
    <name evidence="15 16" type="primary">LOC106163136</name>
</gene>
<evidence type="ECO:0000256" key="5">
    <source>
        <dbReference type="ARBA" id="ARBA00022729"/>
    </source>
</evidence>
<evidence type="ECO:0000256" key="4">
    <source>
        <dbReference type="ARBA" id="ARBA00022692"/>
    </source>
</evidence>
<keyword evidence="4 11" id="KW-0812">Transmembrane</keyword>
<name>A0A1S3ICW5_LINAN</name>
<evidence type="ECO:0000256" key="8">
    <source>
        <dbReference type="ARBA" id="ARBA00023136"/>
    </source>
</evidence>
<dbReference type="GeneID" id="106163136"/>
<evidence type="ECO:0000256" key="11">
    <source>
        <dbReference type="SAM" id="Phobius"/>
    </source>
</evidence>
<dbReference type="PANTHER" id="PTHR24365">
    <property type="entry name" value="TOLL-LIKE RECEPTOR"/>
    <property type="match status" value="1"/>
</dbReference>
<evidence type="ECO:0000256" key="9">
    <source>
        <dbReference type="ARBA" id="ARBA00023170"/>
    </source>
</evidence>
<dbReference type="GO" id="GO:0002224">
    <property type="term" value="P:toll-like receptor signaling pathway"/>
    <property type="evidence" value="ECO:0007669"/>
    <property type="project" value="InterPro"/>
</dbReference>
<dbReference type="PROSITE" id="PS51450">
    <property type="entry name" value="LRR"/>
    <property type="match status" value="3"/>
</dbReference>
<keyword evidence="10" id="KW-0325">Glycoprotein</keyword>
<dbReference type="InterPro" id="IPR032675">
    <property type="entry name" value="LRR_dom_sf"/>
</dbReference>
<dbReference type="InterPro" id="IPR000483">
    <property type="entry name" value="Cys-rich_flank_reg_C"/>
</dbReference>
<keyword evidence="14" id="KW-1185">Reference proteome</keyword>
<evidence type="ECO:0000256" key="3">
    <source>
        <dbReference type="ARBA" id="ARBA00022614"/>
    </source>
</evidence>
<dbReference type="Pfam" id="PF13855">
    <property type="entry name" value="LRR_8"/>
    <property type="match status" value="3"/>
</dbReference>
<evidence type="ECO:0000313" key="16">
    <source>
        <dbReference type="RefSeq" id="XP_013396100.1"/>
    </source>
</evidence>
<dbReference type="SMART" id="SM00255">
    <property type="entry name" value="TIR"/>
    <property type="match status" value="1"/>
</dbReference>
<evidence type="ECO:0000313" key="15">
    <source>
        <dbReference type="RefSeq" id="XP_013396099.1"/>
    </source>
</evidence>
<dbReference type="SMART" id="SM00013">
    <property type="entry name" value="LRRNT"/>
    <property type="match status" value="1"/>
</dbReference>
<dbReference type="InterPro" id="IPR001611">
    <property type="entry name" value="Leu-rich_rpt"/>
</dbReference>
<keyword evidence="5 12" id="KW-0732">Signal</keyword>
<dbReference type="AlphaFoldDB" id="A0A1S3ICW5"/>
<dbReference type="SUPFAM" id="SSF52058">
    <property type="entry name" value="L domain-like"/>
    <property type="match status" value="2"/>
</dbReference>
<organism evidence="14 16">
    <name type="scientific">Lingula anatina</name>
    <name type="common">Brachiopod</name>
    <name type="synonym">Lingula unguis</name>
    <dbReference type="NCBI Taxonomy" id="7574"/>
    <lineage>
        <taxon>Eukaryota</taxon>
        <taxon>Metazoa</taxon>
        <taxon>Spiralia</taxon>
        <taxon>Lophotrochozoa</taxon>
        <taxon>Brachiopoda</taxon>
        <taxon>Linguliformea</taxon>
        <taxon>Lingulata</taxon>
        <taxon>Lingulida</taxon>
        <taxon>Linguloidea</taxon>
        <taxon>Lingulidae</taxon>
        <taxon>Lingula</taxon>
    </lineage>
</organism>
<dbReference type="InterPro" id="IPR000372">
    <property type="entry name" value="LRRNT"/>
</dbReference>
<dbReference type="Pfam" id="PF13306">
    <property type="entry name" value="LRR_5"/>
    <property type="match status" value="1"/>
</dbReference>
<dbReference type="PROSITE" id="PS50104">
    <property type="entry name" value="TIR"/>
    <property type="match status" value="1"/>
</dbReference>
<dbReference type="SMART" id="SM00365">
    <property type="entry name" value="LRR_SD22"/>
    <property type="match status" value="9"/>
</dbReference>
<dbReference type="InterPro" id="IPR003591">
    <property type="entry name" value="Leu-rich_rpt_typical-subtyp"/>
</dbReference>
<feature type="chain" id="PRO_5014545824" evidence="12">
    <location>
        <begin position="26"/>
        <end position="852"/>
    </location>
</feature>
<comment type="similarity">
    <text evidence="2">Belongs to the Toll-like receptor family.</text>
</comment>
<evidence type="ECO:0000256" key="2">
    <source>
        <dbReference type="ARBA" id="ARBA00009634"/>
    </source>
</evidence>
<comment type="subcellular location">
    <subcellularLocation>
        <location evidence="1">Membrane</location>
        <topology evidence="1">Single-pass type I membrane protein</topology>
    </subcellularLocation>
</comment>
<dbReference type="PANTHER" id="PTHR24365:SF530">
    <property type="entry name" value="MSTPROX-RELATED"/>
    <property type="match status" value="1"/>
</dbReference>
<dbReference type="Gene3D" id="3.80.10.10">
    <property type="entry name" value="Ribonuclease Inhibitor"/>
    <property type="match status" value="4"/>
</dbReference>
<dbReference type="FunFam" id="3.80.10.10:FF:000082">
    <property type="entry name" value="Leucine-rich repeat-containing 24"/>
    <property type="match status" value="1"/>
</dbReference>
<evidence type="ECO:0000256" key="1">
    <source>
        <dbReference type="ARBA" id="ARBA00004479"/>
    </source>
</evidence>
<keyword evidence="3" id="KW-0433">Leucine-rich repeat</keyword>
<dbReference type="SMART" id="SM00369">
    <property type="entry name" value="LRR_TYP"/>
    <property type="match status" value="13"/>
</dbReference>
<sequence>MVRYKIPFFCALIILAIVCASKSNGQTCPNKCHCKNNYQIVDCRNRGLSEIPSGIPVSVQELRLDHNTLTDIQADAFKGLIHLRVLYLSNCKINKIAPGTFKEPTNITDLYLTSNVLKDFNATSLQGLQNVQMLHLGGNELTAIPDLGRLRALVSFVIDTNELSNASFPEGFGKLLNLTRITLSNNKITRLADGDLKSLRQSKVAKLYLARNQIAQIGKLSLEPIADTLVSLSLGHNPLSSTSLRDGLFGLRQSKQLTSLDIPALSFGGVMNSDTFQYLNSTPLLKLKMYCNSVHQLEPRLFSHVRNADYIDASSCQIRDIEQTVFAGMAKLKELRLNENFLSYVPQNLPNSLRILDLSENQIINFKDFQFAGMRNIETLRLRKSGVERIPTNSFAGLEKIKTLDLSENRISSIGKSVFGMLHKLKTLKLNDNRIGLIQTDIFSSSSALQFLDMSKNYIGRSSIPLDLFKGTSKLKILFLSDNELGYVFKNDPNGMLFKNLYKLENLTLERNRISQLWPAQFQNLTSVKNLSLSDNQVSFFTSQLFAPMTSLRALNLSQNMISLVNSSSIGGLEGRLQTLDLSGSPFACTCDLVWFRRWINQTNITLSQLDVYTCNTPAERRGMPLLQFDPDAIDCVNRWPIYLASAVGGTLALLVVVFISLYRWRWFLKLRYYRFKRLALKRDVPHGYERVEGDDIVSDAFVSFCVDADREWVAVELLARMDSRPPNAGRFNLVCDLNFLPDKSELESVVEAIECTRKAIVVLSDAYIGDPRCVQFELEQIVYESSVERPQRYEMILVLKGLNPNGKIPKVLRQRLERGEFLEWTEDANGQQLFWDQLGEKLEQRPHNINV</sequence>
<dbReference type="SUPFAM" id="SSF52200">
    <property type="entry name" value="Toll/Interleukin receptor TIR domain"/>
    <property type="match status" value="1"/>
</dbReference>
<dbReference type="Pfam" id="PF01582">
    <property type="entry name" value="TIR"/>
    <property type="match status" value="1"/>
</dbReference>
<dbReference type="Gene3D" id="3.40.50.10140">
    <property type="entry name" value="Toll/interleukin-1 receptor homology (TIR) domain"/>
    <property type="match status" value="1"/>
</dbReference>
<feature type="transmembrane region" description="Helical" evidence="11">
    <location>
        <begin position="640"/>
        <end position="663"/>
    </location>
</feature>
<evidence type="ECO:0000256" key="7">
    <source>
        <dbReference type="ARBA" id="ARBA00022989"/>
    </source>
</evidence>
<accession>A0A1S3ICW5</accession>